<dbReference type="PROSITE" id="PS00678">
    <property type="entry name" value="WD_REPEATS_1"/>
    <property type="match status" value="9"/>
</dbReference>
<gene>
    <name evidence="6" type="ORF">CHC_T00008815001</name>
</gene>
<feature type="repeat" description="WD" evidence="3">
    <location>
        <begin position="1037"/>
        <end position="1078"/>
    </location>
</feature>
<dbReference type="KEGG" id="ccp:CHC_T00008815001"/>
<dbReference type="InterPro" id="IPR036388">
    <property type="entry name" value="WH-like_DNA-bd_sf"/>
</dbReference>
<name>R7QV83_CHOCR</name>
<dbReference type="Gramene" id="CDF41376">
    <property type="protein sequence ID" value="CDF41376"/>
    <property type="gene ID" value="CHC_T00008815001"/>
</dbReference>
<dbReference type="InterPro" id="IPR002182">
    <property type="entry name" value="NB-ARC"/>
</dbReference>
<evidence type="ECO:0000256" key="1">
    <source>
        <dbReference type="ARBA" id="ARBA00022574"/>
    </source>
</evidence>
<dbReference type="SUPFAM" id="SSF52540">
    <property type="entry name" value="P-loop containing nucleoside triphosphate hydrolases"/>
    <property type="match status" value="1"/>
</dbReference>
<evidence type="ECO:0000256" key="2">
    <source>
        <dbReference type="ARBA" id="ARBA00022737"/>
    </source>
</evidence>
<keyword evidence="2" id="KW-0677">Repeat</keyword>
<evidence type="ECO:0000256" key="4">
    <source>
        <dbReference type="SAM" id="MobiDB-lite"/>
    </source>
</evidence>
<organism evidence="6 7">
    <name type="scientific">Chondrus crispus</name>
    <name type="common">Carrageen Irish moss</name>
    <name type="synonym">Polymorpha crispa</name>
    <dbReference type="NCBI Taxonomy" id="2769"/>
    <lineage>
        <taxon>Eukaryota</taxon>
        <taxon>Rhodophyta</taxon>
        <taxon>Florideophyceae</taxon>
        <taxon>Rhodymeniophycidae</taxon>
        <taxon>Gigartinales</taxon>
        <taxon>Gigartinaceae</taxon>
        <taxon>Chondrus</taxon>
    </lineage>
</organism>
<evidence type="ECO:0000256" key="3">
    <source>
        <dbReference type="PROSITE-ProRule" id="PRU00221"/>
    </source>
</evidence>
<dbReference type="InterPro" id="IPR020472">
    <property type="entry name" value="WD40_PAC1"/>
</dbReference>
<reference evidence="7" key="1">
    <citation type="journal article" date="2013" name="Proc. Natl. Acad. Sci. U.S.A.">
        <title>Genome structure and metabolic features in the red seaweed Chondrus crispus shed light on evolution of the Archaeplastida.</title>
        <authorList>
            <person name="Collen J."/>
            <person name="Porcel B."/>
            <person name="Carre W."/>
            <person name="Ball S.G."/>
            <person name="Chaparro C."/>
            <person name="Tonon T."/>
            <person name="Barbeyron T."/>
            <person name="Michel G."/>
            <person name="Noel B."/>
            <person name="Valentin K."/>
            <person name="Elias M."/>
            <person name="Artiguenave F."/>
            <person name="Arun A."/>
            <person name="Aury J.M."/>
            <person name="Barbosa-Neto J.F."/>
            <person name="Bothwell J.H."/>
            <person name="Bouget F.Y."/>
            <person name="Brillet L."/>
            <person name="Cabello-Hurtado F."/>
            <person name="Capella-Gutierrez S."/>
            <person name="Charrier B."/>
            <person name="Cladiere L."/>
            <person name="Cock J.M."/>
            <person name="Coelho S.M."/>
            <person name="Colleoni C."/>
            <person name="Czjzek M."/>
            <person name="Da Silva C."/>
            <person name="Delage L."/>
            <person name="Denoeud F."/>
            <person name="Deschamps P."/>
            <person name="Dittami S.M."/>
            <person name="Gabaldon T."/>
            <person name="Gachon C.M."/>
            <person name="Groisillier A."/>
            <person name="Herve C."/>
            <person name="Jabbari K."/>
            <person name="Katinka M."/>
            <person name="Kloareg B."/>
            <person name="Kowalczyk N."/>
            <person name="Labadie K."/>
            <person name="Leblanc C."/>
            <person name="Lopez P.J."/>
            <person name="McLachlan D.H."/>
            <person name="Meslet-Cladiere L."/>
            <person name="Moustafa A."/>
            <person name="Nehr Z."/>
            <person name="Nyvall Collen P."/>
            <person name="Panaud O."/>
            <person name="Partensky F."/>
            <person name="Poulain J."/>
            <person name="Rensing S.A."/>
            <person name="Rousvoal S."/>
            <person name="Samson G."/>
            <person name="Symeonidi A."/>
            <person name="Weissenbach J."/>
            <person name="Zambounis A."/>
            <person name="Wincker P."/>
            <person name="Boyen C."/>
        </authorList>
    </citation>
    <scope>NUCLEOTIDE SEQUENCE [LARGE SCALE GENOMIC DNA]</scope>
    <source>
        <strain evidence="7">cv. Stackhouse</strain>
    </source>
</reference>
<dbReference type="EMBL" id="HG002363">
    <property type="protein sequence ID" value="CDF41376.1"/>
    <property type="molecule type" value="Genomic_DNA"/>
</dbReference>
<dbReference type="STRING" id="2769.R7QV83"/>
<dbReference type="PRINTS" id="PR00320">
    <property type="entry name" value="GPROTEINBRPT"/>
</dbReference>
<dbReference type="GO" id="GO:0043130">
    <property type="term" value="F:ubiquitin binding"/>
    <property type="evidence" value="ECO:0007669"/>
    <property type="project" value="TreeGrafter"/>
</dbReference>
<dbReference type="Pfam" id="PF00931">
    <property type="entry name" value="NB-ARC"/>
    <property type="match status" value="1"/>
</dbReference>
<dbReference type="PANTHER" id="PTHR19849">
    <property type="entry name" value="PHOSPHOLIPASE A-2-ACTIVATING PROTEIN"/>
    <property type="match status" value="1"/>
</dbReference>
<feature type="repeat" description="WD" evidence="3">
    <location>
        <begin position="951"/>
        <end position="992"/>
    </location>
</feature>
<feature type="repeat" description="WD" evidence="3">
    <location>
        <begin position="994"/>
        <end position="1035"/>
    </location>
</feature>
<feature type="domain" description="NB-ARC" evidence="5">
    <location>
        <begin position="187"/>
        <end position="323"/>
    </location>
</feature>
<proteinExistence type="predicted"/>
<feature type="compositionally biased region" description="Polar residues" evidence="4">
    <location>
        <begin position="761"/>
        <end position="774"/>
    </location>
</feature>
<sequence>MDTHDAFKNNGSLAKDVLEQYLELQKLTGDVARILIHDLEPIHKNELQKQIQTVSRSISGLVEKLNFEIKNPKGKLRAVVSAMGDRDVLMERQKEAEKLYASIDSVRSELHVVGETRRQGSRVVGEIRLHGPVGDVFRPSFAVEFNSPTVLVDLDSARGGIVPDTVERRLKAAVLSNGTTLHVGATAVGQAGVGKTCALRAIAHDREIVTRFPDGVYFSTLGQDAREAELKQQLCNAVRMSGGREEGDKLSNMAELDEVLTGVQGWFADRRCLFIFDDVWSRNNNDERILLKLSSLASTAVRKGEPASRVLYSTRDRTLTDLGEQVKFEPRDGRNAYDMLIHASGASRGEAEDPISREAIGEILDMCAGLPLALNVAGVTVRQSRGARAGDRSKVWTRYLKRVKESKGSGAIGAQKGRGGYESLHAMLRSSLQFLDSSGSEGSPSFADMHRALCVMKKQDVIPLAVLRDLWGVDVDIAGKYATQMNSVGLLEIRDLANTESQGVSLHDLTHDFAVFEAGQVEGPNWDKHWCRKLVDSFRKERDVVEVVIEDQGPEASEAEEGYFFENICRLLVKAELMKELGCLLHTSRWVIKVLLRKAVWQLVEAVEELRDVASQNPEVIGSERLSAIVLVMQAARLSASSCDESVAGICFQLYSRTMHKRHMKSVESFLLDIERFAPRPWLLPIRPCVAAAAGRLSETFDMPGSEVKKVMFDSNGAVVGLAYVWYGGRELEVFTRTKHGTFDKTICGPFGSEDEEALNPTESETQTARTSQTAAEGRYATQRCVWIRTVGKMLSKKMAACSCFRRSLDNDSADNGTNADMCDDDTSRVTAACISQDSSRAVIGFNNGDLITWCTRKNELVLSFEGHSSGICDVVMSSDGKRVASGSFEGTVRVWDAETGRQIGDTMTGHTGWVRAVSMSGDGKRVASGSEDKTVRVWDAETGVQIGDTMTGHTDEVTSVSMSGNGKRVASGSGDKTVRVWNAETGRQIGDTMTGHTDAVWSVSMSGDGKRVASGSRDETVRVWDAETGRQIGDMMTGHTDSVVSLCMSGNGKRVASGSHDETVRVWDSETGVQIGDTITGHTDWVTSVSMSGDGKRVASGSADRRVRVWDAETGGQIGDTMTGHTGYVTSVSMSGNEERVASGSYDKTVRVWDAETGRQICDAMTGHTDWVTSVSMSGDGKRVASGSADKTVRVWDAETGRQIGDTMTGHTAFVRSVSMSGDGKRVASGSEDKTVRVWDAETGRQIGDTMTGHTDEVTSVSMSGDGKRVASGSRDEAVRAWDADTGRQIGDAITEHTDEVTSVWMSADGQNMWSVSRDRTVCLWKVRPGASDIEKSCETKAHECEGSVWPLNAFRIDKGRAFVEQGDGTITTLAEFGSGLNTVALNLKRGTVAVGMRSGMVGIMTVVSPIHPSP</sequence>
<feature type="repeat" description="WD" evidence="3">
    <location>
        <begin position="1166"/>
        <end position="1207"/>
    </location>
</feature>
<dbReference type="InterPro" id="IPR001680">
    <property type="entry name" value="WD40_rpt"/>
</dbReference>
<dbReference type="Gene3D" id="3.40.50.300">
    <property type="entry name" value="P-loop containing nucleotide triphosphate hydrolases"/>
    <property type="match status" value="1"/>
</dbReference>
<dbReference type="PROSITE" id="PS50082">
    <property type="entry name" value="WD_REPEATS_2"/>
    <property type="match status" value="11"/>
</dbReference>
<dbReference type="InterPro" id="IPR011047">
    <property type="entry name" value="Quinoprotein_ADH-like_sf"/>
</dbReference>
<dbReference type="InterPro" id="IPR019775">
    <property type="entry name" value="WD40_repeat_CS"/>
</dbReference>
<feature type="repeat" description="WD" evidence="3">
    <location>
        <begin position="1080"/>
        <end position="1121"/>
    </location>
</feature>
<dbReference type="GO" id="GO:0043531">
    <property type="term" value="F:ADP binding"/>
    <property type="evidence" value="ECO:0007669"/>
    <property type="project" value="InterPro"/>
</dbReference>
<dbReference type="InterPro" id="IPR036322">
    <property type="entry name" value="WD40_repeat_dom_sf"/>
</dbReference>
<evidence type="ECO:0000259" key="5">
    <source>
        <dbReference type="Pfam" id="PF00931"/>
    </source>
</evidence>
<dbReference type="SUPFAM" id="SSF50978">
    <property type="entry name" value="WD40 repeat-like"/>
    <property type="match status" value="1"/>
</dbReference>
<dbReference type="InterPro" id="IPR027417">
    <property type="entry name" value="P-loop_NTPase"/>
</dbReference>
<dbReference type="GO" id="GO:0043161">
    <property type="term" value="P:proteasome-mediated ubiquitin-dependent protein catabolic process"/>
    <property type="evidence" value="ECO:0007669"/>
    <property type="project" value="TreeGrafter"/>
</dbReference>
<dbReference type="Pfam" id="PF00400">
    <property type="entry name" value="WD40"/>
    <property type="match status" value="11"/>
</dbReference>
<accession>R7QV83</accession>
<feature type="region of interest" description="Disordered" evidence="4">
    <location>
        <begin position="754"/>
        <end position="774"/>
    </location>
</feature>
<dbReference type="GeneID" id="17319387"/>
<dbReference type="InterPro" id="IPR015943">
    <property type="entry name" value="WD40/YVTN_repeat-like_dom_sf"/>
</dbReference>
<dbReference type="PANTHER" id="PTHR19849:SF1">
    <property type="entry name" value="F-BOX_WD REPEAT-CONTAINING PROTEIN 7"/>
    <property type="match status" value="1"/>
</dbReference>
<feature type="repeat" description="WD" evidence="3">
    <location>
        <begin position="1252"/>
        <end position="1293"/>
    </location>
</feature>
<dbReference type="GO" id="GO:0005634">
    <property type="term" value="C:nucleus"/>
    <property type="evidence" value="ECO:0007669"/>
    <property type="project" value="TreeGrafter"/>
</dbReference>
<dbReference type="Proteomes" id="UP000012073">
    <property type="component" value="Unassembled WGS sequence"/>
</dbReference>
<dbReference type="PhylomeDB" id="R7QV83"/>
<dbReference type="SMART" id="SM00320">
    <property type="entry name" value="WD40"/>
    <property type="match status" value="12"/>
</dbReference>
<dbReference type="GO" id="GO:0005829">
    <property type="term" value="C:cytosol"/>
    <property type="evidence" value="ECO:0007669"/>
    <property type="project" value="UniProtKB-ARBA"/>
</dbReference>
<dbReference type="RefSeq" id="XP_005711670.1">
    <property type="nucleotide sequence ID" value="XM_005711613.1"/>
</dbReference>
<dbReference type="Gene3D" id="2.130.10.10">
    <property type="entry name" value="YVTN repeat-like/Quinoprotein amine dehydrogenase"/>
    <property type="match status" value="5"/>
</dbReference>
<keyword evidence="7" id="KW-1185">Reference proteome</keyword>
<keyword evidence="1 3" id="KW-0853">WD repeat</keyword>
<evidence type="ECO:0000313" key="6">
    <source>
        <dbReference type="EMBL" id="CDF41376.1"/>
    </source>
</evidence>
<feature type="repeat" description="WD" evidence="3">
    <location>
        <begin position="865"/>
        <end position="906"/>
    </location>
</feature>
<feature type="repeat" description="WD" evidence="3">
    <location>
        <begin position="1295"/>
        <end position="1336"/>
    </location>
</feature>
<dbReference type="OrthoDB" id="674604at2759"/>
<dbReference type="GO" id="GO:0010992">
    <property type="term" value="P:ubiquitin recycling"/>
    <property type="evidence" value="ECO:0007669"/>
    <property type="project" value="TreeGrafter"/>
</dbReference>
<protein>
    <submittedName>
        <fullName evidence="6">WD40-repeat containing protein</fullName>
    </submittedName>
</protein>
<dbReference type="PRINTS" id="PR00364">
    <property type="entry name" value="DISEASERSIST"/>
</dbReference>
<dbReference type="CDD" id="cd00200">
    <property type="entry name" value="WD40"/>
    <property type="match status" value="2"/>
</dbReference>
<dbReference type="PROSITE" id="PS50294">
    <property type="entry name" value="WD_REPEATS_REGION"/>
    <property type="match status" value="11"/>
</dbReference>
<feature type="repeat" description="WD" evidence="3">
    <location>
        <begin position="1209"/>
        <end position="1250"/>
    </location>
</feature>
<feature type="repeat" description="WD" evidence="3">
    <location>
        <begin position="1123"/>
        <end position="1164"/>
    </location>
</feature>
<dbReference type="SUPFAM" id="SSF50998">
    <property type="entry name" value="Quinoprotein alcohol dehydrogenase-like"/>
    <property type="match status" value="1"/>
</dbReference>
<feature type="repeat" description="WD" evidence="3">
    <location>
        <begin position="908"/>
        <end position="949"/>
    </location>
</feature>
<dbReference type="Gene3D" id="1.10.10.10">
    <property type="entry name" value="Winged helix-like DNA-binding domain superfamily/Winged helix DNA-binding domain"/>
    <property type="match status" value="1"/>
</dbReference>
<evidence type="ECO:0000313" key="7">
    <source>
        <dbReference type="Proteomes" id="UP000012073"/>
    </source>
</evidence>